<evidence type="ECO:0000313" key="1">
    <source>
        <dbReference type="EMBL" id="WTZ13209.1"/>
    </source>
</evidence>
<name>A0AAU3I7W5_9ACTN</name>
<dbReference type="Gene3D" id="2.40.50.90">
    <property type="match status" value="1"/>
</dbReference>
<proteinExistence type="predicted"/>
<dbReference type="EMBL" id="CP109546">
    <property type="protein sequence ID" value="WTZ13209.1"/>
    <property type="molecule type" value="Genomic_DNA"/>
</dbReference>
<dbReference type="SUPFAM" id="SSF50199">
    <property type="entry name" value="Staphylococcal nuclease"/>
    <property type="match status" value="1"/>
</dbReference>
<accession>A0AAU3I7W5</accession>
<reference evidence="1" key="1">
    <citation type="submission" date="2022-10" db="EMBL/GenBank/DDBJ databases">
        <title>The complete genomes of actinobacterial strains from the NBC collection.</title>
        <authorList>
            <person name="Joergensen T.S."/>
            <person name="Alvarez Arevalo M."/>
            <person name="Sterndorff E.B."/>
            <person name="Faurdal D."/>
            <person name="Vuksanovic O."/>
            <person name="Mourched A.-S."/>
            <person name="Charusanti P."/>
            <person name="Shaw S."/>
            <person name="Blin K."/>
            <person name="Weber T."/>
        </authorList>
    </citation>
    <scope>NUCLEOTIDE SEQUENCE</scope>
    <source>
        <strain evidence="1">NBC_01393</strain>
    </source>
</reference>
<protein>
    <recommendedName>
        <fullName evidence="2">TNase-like domain-containing protein</fullName>
    </recommendedName>
</protein>
<dbReference type="AlphaFoldDB" id="A0AAU3I7W5"/>
<evidence type="ECO:0008006" key="2">
    <source>
        <dbReference type="Google" id="ProtNLM"/>
    </source>
</evidence>
<sequence length="127" mass="13923">MYEYNAIVTDVHDGDTVTVDLDLGVDTWKHAFHVRLLGGNARELKDPGGAEAHANLSALLPLGSRVVVLSHKTGHDIEPDKYGGRYLASITLPDGRDLATLLVEQQWLAPWDGKGARPLPPWPRKIP</sequence>
<organism evidence="1">
    <name type="scientific">Streptomyces sp. NBC_01393</name>
    <dbReference type="NCBI Taxonomy" id="2903851"/>
    <lineage>
        <taxon>Bacteria</taxon>
        <taxon>Bacillati</taxon>
        <taxon>Actinomycetota</taxon>
        <taxon>Actinomycetes</taxon>
        <taxon>Kitasatosporales</taxon>
        <taxon>Streptomycetaceae</taxon>
        <taxon>Streptomyces</taxon>
    </lineage>
</organism>
<dbReference type="InterPro" id="IPR035437">
    <property type="entry name" value="SNase_OB-fold_sf"/>
</dbReference>
<gene>
    <name evidence="1" type="ORF">OG699_37755</name>
</gene>